<dbReference type="Pfam" id="PF07670">
    <property type="entry name" value="Gate"/>
    <property type="match status" value="2"/>
</dbReference>
<keyword evidence="16" id="KW-0479">Metal-binding</keyword>
<evidence type="ECO:0000256" key="9">
    <source>
        <dbReference type="ARBA" id="ARBA00022989"/>
    </source>
</evidence>
<keyword evidence="5 17" id="KW-0410">Iron transport</keyword>
<keyword evidence="8 15" id="KW-0547">Nucleotide-binding</keyword>
<dbReference type="Pfam" id="PF07664">
    <property type="entry name" value="FeoB_C"/>
    <property type="match status" value="1"/>
</dbReference>
<proteinExistence type="inferred from homology"/>
<evidence type="ECO:0000256" key="8">
    <source>
        <dbReference type="ARBA" id="ARBA00022741"/>
    </source>
</evidence>
<keyword evidence="10 17" id="KW-0408">Iron</keyword>
<evidence type="ECO:0000256" key="3">
    <source>
        <dbReference type="ARBA" id="ARBA00022448"/>
    </source>
</evidence>
<comment type="subcellular location">
    <subcellularLocation>
        <location evidence="2">Cell inner membrane</location>
        <topology evidence="2">Multi-pass membrane protein</topology>
    </subcellularLocation>
    <subcellularLocation>
        <location evidence="17">Cell membrane</location>
        <topology evidence="17">Multi-pass membrane protein</topology>
    </subcellularLocation>
</comment>
<dbReference type="InterPro" id="IPR003373">
    <property type="entry name" value="Fe2_transport_prot-B"/>
</dbReference>
<gene>
    <name evidence="19" type="primary">feoB</name>
    <name evidence="19" type="ORF">OCV57_08620</name>
</gene>
<feature type="transmembrane region" description="Helical" evidence="17">
    <location>
        <begin position="456"/>
        <end position="476"/>
    </location>
</feature>
<evidence type="ECO:0000256" key="16">
    <source>
        <dbReference type="PIRSR" id="PIRSR603373-2"/>
    </source>
</evidence>
<evidence type="ECO:0000256" key="12">
    <source>
        <dbReference type="ARBA" id="ARBA00023134"/>
    </source>
</evidence>
<keyword evidence="11" id="KW-0406">Ion transport</keyword>
<dbReference type="InterPro" id="IPR005225">
    <property type="entry name" value="Small_GTP-bd"/>
</dbReference>
<evidence type="ECO:0000256" key="2">
    <source>
        <dbReference type="ARBA" id="ARBA00004429"/>
    </source>
</evidence>
<keyword evidence="4" id="KW-1003">Cell membrane</keyword>
<keyword evidence="6" id="KW-0997">Cell inner membrane</keyword>
<evidence type="ECO:0000256" key="6">
    <source>
        <dbReference type="ARBA" id="ARBA00022519"/>
    </source>
</evidence>
<feature type="binding site" evidence="16">
    <location>
        <position position="22"/>
    </location>
    <ligand>
        <name>Mg(2+)</name>
        <dbReference type="ChEBI" id="CHEBI:18420"/>
        <label>1</label>
    </ligand>
</feature>
<evidence type="ECO:0000313" key="20">
    <source>
        <dbReference type="Proteomes" id="UP001208131"/>
    </source>
</evidence>
<dbReference type="Pfam" id="PF02421">
    <property type="entry name" value="FeoB_N"/>
    <property type="match status" value="1"/>
</dbReference>
<feature type="domain" description="FeoB-type G" evidence="18">
    <location>
        <begin position="1"/>
        <end position="161"/>
    </location>
</feature>
<feature type="binding site" evidence="15">
    <location>
        <begin position="32"/>
        <end position="36"/>
    </location>
    <ligand>
        <name>GTP</name>
        <dbReference type="ChEBI" id="CHEBI:37565"/>
        <label>1</label>
    </ligand>
</feature>
<dbReference type="PANTHER" id="PTHR43185">
    <property type="entry name" value="FERROUS IRON TRANSPORT PROTEIN B"/>
    <property type="match status" value="1"/>
</dbReference>
<comment type="similarity">
    <text evidence="17">Belongs to the TRAFAC class TrmE-Era-EngA-EngB-Septin-like GTPase superfamily. FeoB GTPase (TC 9.A.8) family.</text>
</comment>
<keyword evidence="12 15" id="KW-0342">GTP-binding</keyword>
<dbReference type="SUPFAM" id="SSF52540">
    <property type="entry name" value="P-loop containing nucleoside triphosphate hydrolases"/>
    <property type="match status" value="1"/>
</dbReference>
<evidence type="ECO:0000256" key="15">
    <source>
        <dbReference type="PIRSR" id="PIRSR603373-1"/>
    </source>
</evidence>
<evidence type="ECO:0000256" key="11">
    <source>
        <dbReference type="ARBA" id="ARBA00023065"/>
    </source>
</evidence>
<evidence type="ECO:0000256" key="10">
    <source>
        <dbReference type="ARBA" id="ARBA00023004"/>
    </source>
</evidence>
<evidence type="ECO:0000256" key="5">
    <source>
        <dbReference type="ARBA" id="ARBA00022496"/>
    </source>
</evidence>
<dbReference type="PANTHER" id="PTHR43185:SF1">
    <property type="entry name" value="FE(2+) TRANSPORTER FEOB"/>
    <property type="match status" value="1"/>
</dbReference>
<keyword evidence="9 17" id="KW-1133">Transmembrane helix</keyword>
<feature type="transmembrane region" description="Helical" evidence="17">
    <location>
        <begin position="607"/>
        <end position="631"/>
    </location>
</feature>
<feature type="transmembrane region" description="Helical" evidence="17">
    <location>
        <begin position="643"/>
        <end position="665"/>
    </location>
</feature>
<dbReference type="NCBIfam" id="TIGR00437">
    <property type="entry name" value="feoB"/>
    <property type="match status" value="1"/>
</dbReference>
<keyword evidence="7 17" id="KW-0812">Transmembrane</keyword>
<feature type="binding site" evidence="16">
    <location>
        <position position="19"/>
    </location>
    <ligand>
        <name>Mg(2+)</name>
        <dbReference type="ChEBI" id="CHEBI:18420"/>
        <label>2</label>
    </ligand>
</feature>
<dbReference type="EMBL" id="JAOQJZ010000008">
    <property type="protein sequence ID" value="MCU6705988.1"/>
    <property type="molecule type" value="Genomic_DNA"/>
</dbReference>
<feature type="transmembrane region" description="Helical" evidence="17">
    <location>
        <begin position="425"/>
        <end position="450"/>
    </location>
</feature>
<feature type="binding site" evidence="16">
    <location>
        <position position="18"/>
    </location>
    <ligand>
        <name>Mg(2+)</name>
        <dbReference type="ChEBI" id="CHEBI:18420"/>
        <label>2</label>
    </ligand>
</feature>
<keyword evidence="16" id="KW-0460">Magnesium</keyword>
<dbReference type="NCBIfam" id="TIGR00231">
    <property type="entry name" value="small_GTP"/>
    <property type="match status" value="1"/>
</dbReference>
<dbReference type="AlphaFoldDB" id="A0AAE3LHN9"/>
<feature type="binding site" evidence="15">
    <location>
        <begin position="141"/>
        <end position="143"/>
    </location>
    <ligand>
        <name>GTP</name>
        <dbReference type="ChEBI" id="CHEBI:37565"/>
        <label>1</label>
    </ligand>
</feature>
<dbReference type="InterPro" id="IPR011640">
    <property type="entry name" value="Fe2_transport_prot_B_C"/>
</dbReference>
<feature type="transmembrane region" description="Helical" evidence="17">
    <location>
        <begin position="346"/>
        <end position="370"/>
    </location>
</feature>
<comment type="caution">
    <text evidence="19">The sequence shown here is derived from an EMBL/GenBank/DDBJ whole genome shotgun (WGS) entry which is preliminary data.</text>
</comment>
<dbReference type="FunFam" id="3.40.50.300:FF:000426">
    <property type="entry name" value="Ferrous iron transport protein B"/>
    <property type="match status" value="1"/>
</dbReference>
<keyword evidence="20" id="KW-1185">Reference proteome</keyword>
<dbReference type="GO" id="GO:0015093">
    <property type="term" value="F:ferrous iron transmembrane transporter activity"/>
    <property type="evidence" value="ECO:0007669"/>
    <property type="project" value="UniProtKB-UniRule"/>
</dbReference>
<dbReference type="InterPro" id="IPR050860">
    <property type="entry name" value="FeoB_GTPase"/>
</dbReference>
<protein>
    <recommendedName>
        <fullName evidence="14 17">Ferrous iron transport protein B</fullName>
    </recommendedName>
</protein>
<feature type="transmembrane region" description="Helical" evidence="17">
    <location>
        <begin position="285"/>
        <end position="306"/>
    </location>
</feature>
<dbReference type="InterPro" id="IPR041069">
    <property type="entry name" value="FeoB_Cyto"/>
</dbReference>
<dbReference type="RefSeq" id="WP_117859321.1">
    <property type="nucleotide sequence ID" value="NZ_JAOQJZ010000008.1"/>
</dbReference>
<feature type="binding site" evidence="15">
    <location>
        <begin position="7"/>
        <end position="14"/>
    </location>
    <ligand>
        <name>GTP</name>
        <dbReference type="ChEBI" id="CHEBI:37565"/>
        <label>1</label>
    </ligand>
</feature>
<evidence type="ECO:0000256" key="14">
    <source>
        <dbReference type="NCBIfam" id="TIGR00437"/>
    </source>
</evidence>
<keyword evidence="13 17" id="KW-0472">Membrane</keyword>
<name>A0AAE3LHN9_9FIRM</name>
<dbReference type="GO" id="GO:0005886">
    <property type="term" value="C:plasma membrane"/>
    <property type="evidence" value="ECO:0007669"/>
    <property type="project" value="UniProtKB-SubCell"/>
</dbReference>
<dbReference type="InterPro" id="IPR030389">
    <property type="entry name" value="G_FEOB_dom"/>
</dbReference>
<keyword evidence="3 17" id="KW-0813">Transport</keyword>
<evidence type="ECO:0000313" key="19">
    <source>
        <dbReference type="EMBL" id="MCU6705988.1"/>
    </source>
</evidence>
<dbReference type="Gene3D" id="3.40.50.300">
    <property type="entry name" value="P-loop containing nucleotide triphosphate hydrolases"/>
    <property type="match status" value="1"/>
</dbReference>
<evidence type="ECO:0000256" key="17">
    <source>
        <dbReference type="RuleBase" id="RU362098"/>
    </source>
</evidence>
<feature type="transmembrane region" description="Helical" evidence="17">
    <location>
        <begin position="390"/>
        <end position="413"/>
    </location>
</feature>
<feature type="transmembrane region" description="Helical" evidence="17">
    <location>
        <begin position="514"/>
        <end position="532"/>
    </location>
</feature>
<organism evidence="19 20">
    <name type="scientific">Hominimerdicola aceti</name>
    <dbReference type="NCBI Taxonomy" id="2981726"/>
    <lineage>
        <taxon>Bacteria</taxon>
        <taxon>Bacillati</taxon>
        <taxon>Bacillota</taxon>
        <taxon>Clostridia</taxon>
        <taxon>Eubacteriales</taxon>
        <taxon>Oscillospiraceae</taxon>
        <taxon>Hominimerdicola</taxon>
    </lineage>
</organism>
<dbReference type="GO" id="GO:0005525">
    <property type="term" value="F:GTP binding"/>
    <property type="evidence" value="ECO:0007669"/>
    <property type="project" value="UniProtKB-KW"/>
</dbReference>
<dbReference type="PROSITE" id="PS51711">
    <property type="entry name" value="G_FEOB"/>
    <property type="match status" value="1"/>
</dbReference>
<dbReference type="Pfam" id="PF17910">
    <property type="entry name" value="FeoB_Cyto"/>
    <property type="match status" value="1"/>
</dbReference>
<comment type="function">
    <text evidence="1 17">Probable transporter of a GTP-driven Fe(2+) uptake system.</text>
</comment>
<dbReference type="InterPro" id="IPR027417">
    <property type="entry name" value="P-loop_NTPase"/>
</dbReference>
<feature type="binding site" evidence="15">
    <location>
        <begin position="52"/>
        <end position="55"/>
    </location>
    <ligand>
        <name>GTP</name>
        <dbReference type="ChEBI" id="CHEBI:37565"/>
        <label>1</label>
    </ligand>
</feature>
<dbReference type="Gene3D" id="1.10.287.1770">
    <property type="match status" value="1"/>
</dbReference>
<feature type="binding site" evidence="15">
    <location>
        <begin position="112"/>
        <end position="115"/>
    </location>
    <ligand>
        <name>GTP</name>
        <dbReference type="ChEBI" id="CHEBI:37565"/>
        <label>1</label>
    </ligand>
</feature>
<sequence length="668" mass="73303">MRFALAGNQNCGKTTLFNALTGSNQHVGNFPGVTVEQKVGDIKGQKNCTVVDLPGIYSLRPYTQEEIVTRDYIINEKPDGIINIVDATNIERNLYLTLQLLELRVPMVLALNMMDEVRANGGTIDVKMMSDALGIPVIPVSAAKGEGISDLIDKAVETARNKTKPVVTDFCSDDSAVHRCIHAVVHLIMDHANRAGIPPRFCASKLIEGDKNIEDQLELNQNELELLEHCIVEMEDESKLDRNAALADMRYDFIEKVVAISVVKCHESREHKRSVKIDRILTGKYTALPVFFGIMFLVFFLTFNVIGSTLSDWLSLGIDKLTDLADKGLTAYGINPVVHSLIIDGVFAGVGSVLSFLPIIVTLFFFLSILEDTGYMARVAFVMDKLLRKIGLSGRSFVPMLIGFGCSVPAIMATRTLVSDRDRKMTILLTPYMSCSAKIPIYAVFCAAFFKKYQALVMIGLYITGIVLGIIVALILKNTAFRGKPVPFVMELPNYRLPSAKSVGLLLWDKAKDFIQRAFTVIFFATIIIWFLETFDAKLNVVKDSSDSLLALIGQAISPIFKPLGFADWRVTTSLISGFTAKEAVVSTMAVLMNTSTANLGTALSGAFSTLSALSFLVFTLLYTPCVAAVATIKRELDSRIQTVGVVIMQCMVAWLCGCAVYQIGALL</sequence>
<evidence type="ECO:0000256" key="1">
    <source>
        <dbReference type="ARBA" id="ARBA00003926"/>
    </source>
</evidence>
<evidence type="ECO:0000259" key="18">
    <source>
        <dbReference type="PROSITE" id="PS51711"/>
    </source>
</evidence>
<dbReference type="CDD" id="cd01879">
    <property type="entry name" value="FeoB"/>
    <property type="match status" value="1"/>
</dbReference>
<dbReference type="InterPro" id="IPR011642">
    <property type="entry name" value="Gate_dom"/>
</dbReference>
<evidence type="ECO:0000256" key="4">
    <source>
        <dbReference type="ARBA" id="ARBA00022475"/>
    </source>
</evidence>
<feature type="binding site" evidence="16">
    <location>
        <position position="21"/>
    </location>
    <ligand>
        <name>Mg(2+)</name>
        <dbReference type="ChEBI" id="CHEBI:18420"/>
        <label>2</label>
    </ligand>
</feature>
<accession>A0AAE3LHN9</accession>
<reference evidence="19 20" key="1">
    <citation type="journal article" date="2021" name="ISME Commun">
        <title>Automated analysis of genomic sequences facilitates high-throughput and comprehensive description of bacteria.</title>
        <authorList>
            <person name="Hitch T.C.A."/>
        </authorList>
    </citation>
    <scope>NUCLEOTIDE SEQUENCE [LARGE SCALE GENOMIC DNA]</scope>
    <source>
        <strain evidence="19 20">Sanger_31</strain>
    </source>
</reference>
<evidence type="ECO:0000256" key="13">
    <source>
        <dbReference type="ARBA" id="ARBA00023136"/>
    </source>
</evidence>
<dbReference type="GO" id="GO:0046872">
    <property type="term" value="F:metal ion binding"/>
    <property type="evidence" value="ECO:0007669"/>
    <property type="project" value="UniProtKB-KW"/>
</dbReference>
<dbReference type="Proteomes" id="UP001208131">
    <property type="component" value="Unassembled WGS sequence"/>
</dbReference>
<evidence type="ECO:0000256" key="7">
    <source>
        <dbReference type="ARBA" id="ARBA00022692"/>
    </source>
</evidence>